<dbReference type="GO" id="GO:0042765">
    <property type="term" value="C:GPI-anchor transamidase complex"/>
    <property type="evidence" value="ECO:0007669"/>
    <property type="project" value="InterPro"/>
</dbReference>
<keyword evidence="8 9" id="KW-0472">Membrane</keyword>
<feature type="transmembrane region" description="Helical" evidence="9">
    <location>
        <begin position="276"/>
        <end position="294"/>
    </location>
</feature>
<dbReference type="PANTHER" id="PTHR13121:SF0">
    <property type="entry name" value="PHOSPHATIDYLINOSITOL GLYCAN ANCHOR BIOSYNTHESIS CLASS U PROTEIN"/>
    <property type="match status" value="1"/>
</dbReference>
<reference evidence="10 11" key="1">
    <citation type="journal article" date="2018" name="IMA Fungus">
        <title>IMA Genome-F 9: Draft genome sequence of Annulohypoxylon stygium, Aspergillus mulundensis, Berkeleyomyces basicola (syn. Thielaviopsis basicola), Ceratocystis smalleyi, two Cercospora beticola strains, Coleophoma cylindrospora, Fusarium fracticaudum, Phialophora cf. hyalina, and Morchella septimelata.</title>
        <authorList>
            <person name="Wingfield B.D."/>
            <person name="Bills G.F."/>
            <person name="Dong Y."/>
            <person name="Huang W."/>
            <person name="Nel W.J."/>
            <person name="Swalarsk-Parry B.S."/>
            <person name="Vaghefi N."/>
            <person name="Wilken P.M."/>
            <person name="An Z."/>
            <person name="de Beer Z.W."/>
            <person name="De Vos L."/>
            <person name="Chen L."/>
            <person name="Duong T.A."/>
            <person name="Gao Y."/>
            <person name="Hammerbacher A."/>
            <person name="Kikkert J.R."/>
            <person name="Li Y."/>
            <person name="Li H."/>
            <person name="Li K."/>
            <person name="Li Q."/>
            <person name="Liu X."/>
            <person name="Ma X."/>
            <person name="Naidoo K."/>
            <person name="Pethybridge S.J."/>
            <person name="Sun J."/>
            <person name="Steenkamp E.T."/>
            <person name="van der Nest M.A."/>
            <person name="van Wyk S."/>
            <person name="Wingfield M.J."/>
            <person name="Xiong C."/>
            <person name="Yue Q."/>
            <person name="Zhang X."/>
        </authorList>
    </citation>
    <scope>NUCLEOTIDE SEQUENCE [LARGE SCALE GENOMIC DNA]</scope>
    <source>
        <strain evidence="10 11">BP6252</strain>
    </source>
</reference>
<keyword evidence="6" id="KW-0256">Endoplasmic reticulum</keyword>
<evidence type="ECO:0000256" key="2">
    <source>
        <dbReference type="ARBA" id="ARBA00004687"/>
    </source>
</evidence>
<comment type="subcellular location">
    <subcellularLocation>
        <location evidence="1">Endoplasmic reticulum membrane</location>
        <topology evidence="1">Multi-pass membrane protein</topology>
    </subcellularLocation>
</comment>
<keyword evidence="4" id="KW-0337">GPI-anchor biosynthesis</keyword>
<accession>A0A3D8S8H3</accession>
<dbReference type="Proteomes" id="UP000256645">
    <property type="component" value="Unassembled WGS sequence"/>
</dbReference>
<dbReference type="GO" id="GO:0016255">
    <property type="term" value="P:attachment of GPI anchor to protein"/>
    <property type="evidence" value="ECO:0007669"/>
    <property type="project" value="InterPro"/>
</dbReference>
<evidence type="ECO:0008006" key="12">
    <source>
        <dbReference type="Google" id="ProtNLM"/>
    </source>
</evidence>
<feature type="transmembrane region" description="Helical" evidence="9">
    <location>
        <begin position="300"/>
        <end position="318"/>
    </location>
</feature>
<evidence type="ECO:0000313" key="10">
    <source>
        <dbReference type="EMBL" id="RDW82520.1"/>
    </source>
</evidence>
<dbReference type="OrthoDB" id="549017at2759"/>
<comment type="pathway">
    <text evidence="2">Glycolipid biosynthesis; glycosylphosphatidylinositol-anchor biosynthesis.</text>
</comment>
<dbReference type="UniPathway" id="UPA00196"/>
<evidence type="ECO:0000313" key="11">
    <source>
        <dbReference type="Proteomes" id="UP000256645"/>
    </source>
</evidence>
<evidence type="ECO:0000256" key="4">
    <source>
        <dbReference type="ARBA" id="ARBA00022502"/>
    </source>
</evidence>
<dbReference type="AlphaFoldDB" id="A0A3D8S8H3"/>
<proteinExistence type="inferred from homology"/>
<gene>
    <name evidence="10" type="ORF">BP6252_03632</name>
</gene>
<dbReference type="PANTHER" id="PTHR13121">
    <property type="entry name" value="GPI TRANSAMIDASE COMPONENT PIG-U"/>
    <property type="match status" value="1"/>
</dbReference>
<feature type="transmembrane region" description="Helical" evidence="9">
    <location>
        <begin position="339"/>
        <end position="362"/>
    </location>
</feature>
<evidence type="ECO:0000256" key="3">
    <source>
        <dbReference type="ARBA" id="ARBA00010026"/>
    </source>
</evidence>
<keyword evidence="7 9" id="KW-1133">Transmembrane helix</keyword>
<keyword evidence="5 9" id="KW-0812">Transmembrane</keyword>
<evidence type="ECO:0000256" key="1">
    <source>
        <dbReference type="ARBA" id="ARBA00004477"/>
    </source>
</evidence>
<dbReference type="GO" id="GO:0006506">
    <property type="term" value="P:GPI anchor biosynthetic process"/>
    <property type="evidence" value="ECO:0007669"/>
    <property type="project" value="UniProtKB-UniPathway"/>
</dbReference>
<comment type="similarity">
    <text evidence="3">Belongs to the PIGU family.</text>
</comment>
<dbReference type="EMBL" id="PDLM01000003">
    <property type="protein sequence ID" value="RDW82520.1"/>
    <property type="molecule type" value="Genomic_DNA"/>
</dbReference>
<dbReference type="Pfam" id="PF06728">
    <property type="entry name" value="PIG-U"/>
    <property type="match status" value="1"/>
</dbReference>
<evidence type="ECO:0000256" key="5">
    <source>
        <dbReference type="ARBA" id="ARBA00022692"/>
    </source>
</evidence>
<comment type="caution">
    <text evidence="10">The sequence shown here is derived from an EMBL/GenBank/DDBJ whole genome shotgun (WGS) entry which is preliminary data.</text>
</comment>
<dbReference type="STRING" id="1849047.A0A3D8S8H3"/>
<feature type="transmembrane region" description="Helical" evidence="9">
    <location>
        <begin position="88"/>
        <end position="108"/>
    </location>
</feature>
<feature type="transmembrane region" description="Helical" evidence="9">
    <location>
        <begin position="213"/>
        <end position="234"/>
    </location>
</feature>
<evidence type="ECO:0000256" key="8">
    <source>
        <dbReference type="ARBA" id="ARBA00023136"/>
    </source>
</evidence>
<evidence type="ECO:0000256" key="7">
    <source>
        <dbReference type="ARBA" id="ARBA00022989"/>
    </source>
</evidence>
<evidence type="ECO:0000256" key="6">
    <source>
        <dbReference type="ARBA" id="ARBA00022824"/>
    </source>
</evidence>
<feature type="transmembrane region" description="Helical" evidence="9">
    <location>
        <begin position="374"/>
        <end position="398"/>
    </location>
</feature>
<sequence length="417" mass="46767">MSIDRRKAALFCTAAAVRLLLFTAFPGLPDLLTGRVEISTPVTSFKRLQEGLFLYNHNVSPYDGGVYHQAPLLLPLFSLLPNSLDYPIFTYIIYILVDLLSADALMKIADSGEARSSKLYTSPRKDKKWGSLEIAAAFLFNPFTIATCIGRPTSVFTSCAILHAVAKAVAGSSLTSIFALTFAAYLSMYPILLLPPLLLLCFDRRRSESSINFFLGCASAVGGSTYALLQMSYIITGSWEFLSSTYGVHLLLPDLTPNVGLWWYFFIEMFDSFRNFFLGVFWLHLSSYVGGLTIRLRRQPLFVVTILLGIFAIFKPYPSISDTSLFLAMLPLYQHVFPLMRYTFLTTSTVLYATLLGPAFYYLWVYAGSGNANFFYAITLVWSLGLSVLVGDILFAVLRDEWEVERPEMKGKEIRQI</sequence>
<protein>
    <recommendedName>
        <fullName evidence="12">PIG-U-domain-containing protein</fullName>
    </recommendedName>
</protein>
<dbReference type="InterPro" id="IPR009600">
    <property type="entry name" value="PIG-U"/>
</dbReference>
<name>A0A3D8S8H3_9HELO</name>
<keyword evidence="11" id="KW-1185">Reference proteome</keyword>
<organism evidence="10 11">
    <name type="scientific">Coleophoma cylindrospora</name>
    <dbReference type="NCBI Taxonomy" id="1849047"/>
    <lineage>
        <taxon>Eukaryota</taxon>
        <taxon>Fungi</taxon>
        <taxon>Dikarya</taxon>
        <taxon>Ascomycota</taxon>
        <taxon>Pezizomycotina</taxon>
        <taxon>Leotiomycetes</taxon>
        <taxon>Helotiales</taxon>
        <taxon>Dermateaceae</taxon>
        <taxon>Coleophoma</taxon>
    </lineage>
</organism>
<feature type="transmembrane region" description="Helical" evidence="9">
    <location>
        <begin position="177"/>
        <end position="201"/>
    </location>
</feature>
<feature type="transmembrane region" description="Helical" evidence="9">
    <location>
        <begin position="129"/>
        <end position="146"/>
    </location>
</feature>
<evidence type="ECO:0000256" key="9">
    <source>
        <dbReference type="SAM" id="Phobius"/>
    </source>
</evidence>